<dbReference type="PANTHER" id="PTHR43820">
    <property type="entry name" value="HIGH-AFFINITY BRANCHED-CHAIN AMINO ACID TRANSPORT ATP-BINDING PROTEIN LIVF"/>
    <property type="match status" value="1"/>
</dbReference>
<keyword evidence="3" id="KW-0547">Nucleotide-binding</keyword>
<dbReference type="GO" id="GO:0015807">
    <property type="term" value="P:L-amino acid transport"/>
    <property type="evidence" value="ECO:0007669"/>
    <property type="project" value="TreeGrafter"/>
</dbReference>
<dbReference type="Proteomes" id="UP000656804">
    <property type="component" value="Unassembled WGS sequence"/>
</dbReference>
<name>A0A930UZ31_9ACTN</name>
<organism evidence="7 8">
    <name type="scientific">Nocardioides acrostichi</name>
    <dbReference type="NCBI Taxonomy" id="2784339"/>
    <lineage>
        <taxon>Bacteria</taxon>
        <taxon>Bacillati</taxon>
        <taxon>Actinomycetota</taxon>
        <taxon>Actinomycetes</taxon>
        <taxon>Propionibacteriales</taxon>
        <taxon>Nocardioidaceae</taxon>
        <taxon>Nocardioides</taxon>
    </lineage>
</organism>
<dbReference type="PANTHER" id="PTHR43820:SF4">
    <property type="entry name" value="HIGH-AFFINITY BRANCHED-CHAIN AMINO ACID TRANSPORT ATP-BINDING PROTEIN LIVF"/>
    <property type="match status" value="1"/>
</dbReference>
<dbReference type="Gene3D" id="3.40.50.300">
    <property type="entry name" value="P-loop containing nucleotide triphosphate hydrolases"/>
    <property type="match status" value="1"/>
</dbReference>
<dbReference type="GO" id="GO:0005524">
    <property type="term" value="F:ATP binding"/>
    <property type="evidence" value="ECO:0007669"/>
    <property type="project" value="UniProtKB-KW"/>
</dbReference>
<dbReference type="SMART" id="SM00382">
    <property type="entry name" value="AAA"/>
    <property type="match status" value="1"/>
</dbReference>
<evidence type="ECO:0000313" key="8">
    <source>
        <dbReference type="Proteomes" id="UP000656804"/>
    </source>
</evidence>
<dbReference type="EMBL" id="JADIVZ010000007">
    <property type="protein sequence ID" value="MBF4162731.1"/>
    <property type="molecule type" value="Genomic_DNA"/>
</dbReference>
<reference evidence="7" key="1">
    <citation type="submission" date="2020-11" db="EMBL/GenBank/DDBJ databases">
        <title>Nocardioides sp. CBS4Y-1, whole genome shotgun sequence.</title>
        <authorList>
            <person name="Tuo L."/>
        </authorList>
    </citation>
    <scope>NUCLEOTIDE SEQUENCE</scope>
    <source>
        <strain evidence="7">CBS4Y-1</strain>
    </source>
</reference>
<dbReference type="Pfam" id="PF00005">
    <property type="entry name" value="ABC_tran"/>
    <property type="match status" value="1"/>
</dbReference>
<evidence type="ECO:0000313" key="7">
    <source>
        <dbReference type="EMBL" id="MBF4162731.1"/>
    </source>
</evidence>
<dbReference type="InterPro" id="IPR017871">
    <property type="entry name" value="ABC_transporter-like_CS"/>
</dbReference>
<evidence type="ECO:0000256" key="5">
    <source>
        <dbReference type="ARBA" id="ARBA00022970"/>
    </source>
</evidence>
<dbReference type="PROSITE" id="PS50893">
    <property type="entry name" value="ABC_TRANSPORTER_2"/>
    <property type="match status" value="1"/>
</dbReference>
<keyword evidence="5" id="KW-0029">Amino-acid transport</keyword>
<dbReference type="SUPFAM" id="SSF52540">
    <property type="entry name" value="P-loop containing nucleoside triphosphate hydrolases"/>
    <property type="match status" value="1"/>
</dbReference>
<dbReference type="InterPro" id="IPR003439">
    <property type="entry name" value="ABC_transporter-like_ATP-bd"/>
</dbReference>
<dbReference type="PROSITE" id="PS00211">
    <property type="entry name" value="ABC_TRANSPORTER_1"/>
    <property type="match status" value="1"/>
</dbReference>
<dbReference type="AlphaFoldDB" id="A0A930UZ31"/>
<evidence type="ECO:0000256" key="4">
    <source>
        <dbReference type="ARBA" id="ARBA00022840"/>
    </source>
</evidence>
<comment type="similarity">
    <text evidence="1">Belongs to the ABC transporter superfamily.</text>
</comment>
<evidence type="ECO:0000256" key="3">
    <source>
        <dbReference type="ARBA" id="ARBA00022741"/>
    </source>
</evidence>
<keyword evidence="4 7" id="KW-0067">ATP-binding</keyword>
<dbReference type="GO" id="GO:0016887">
    <property type="term" value="F:ATP hydrolysis activity"/>
    <property type="evidence" value="ECO:0007669"/>
    <property type="project" value="InterPro"/>
</dbReference>
<dbReference type="RefSeq" id="WP_194503998.1">
    <property type="nucleotide sequence ID" value="NZ_JADIVZ010000007.1"/>
</dbReference>
<evidence type="ECO:0000259" key="6">
    <source>
        <dbReference type="PROSITE" id="PS50893"/>
    </source>
</evidence>
<dbReference type="InterPro" id="IPR027417">
    <property type="entry name" value="P-loop_NTPase"/>
</dbReference>
<protein>
    <submittedName>
        <fullName evidence="7">ABC transporter ATP-binding protein</fullName>
    </submittedName>
</protein>
<gene>
    <name evidence="7" type="ORF">ISG29_13620</name>
</gene>
<evidence type="ECO:0000256" key="1">
    <source>
        <dbReference type="ARBA" id="ARBA00005417"/>
    </source>
</evidence>
<dbReference type="InterPro" id="IPR003593">
    <property type="entry name" value="AAA+_ATPase"/>
</dbReference>
<keyword evidence="2" id="KW-0813">Transport</keyword>
<comment type="caution">
    <text evidence="7">The sequence shown here is derived from an EMBL/GenBank/DDBJ whole genome shotgun (WGS) entry which is preliminary data.</text>
</comment>
<dbReference type="CDD" id="cd03224">
    <property type="entry name" value="ABC_TM1139_LivF_branched"/>
    <property type="match status" value="1"/>
</dbReference>
<proteinExistence type="inferred from homology"/>
<feature type="domain" description="ABC transporter" evidence="6">
    <location>
        <begin position="4"/>
        <end position="236"/>
    </location>
</feature>
<dbReference type="GO" id="GO:0015658">
    <property type="term" value="F:branched-chain amino acid transmembrane transporter activity"/>
    <property type="evidence" value="ECO:0007669"/>
    <property type="project" value="TreeGrafter"/>
</dbReference>
<dbReference type="InterPro" id="IPR052156">
    <property type="entry name" value="BCAA_Transport_ATP-bd_LivF"/>
</dbReference>
<evidence type="ECO:0000256" key="2">
    <source>
        <dbReference type="ARBA" id="ARBA00022448"/>
    </source>
</evidence>
<sequence>MSLLQIEDLHAGYGAADIVHGVDLTVDEGEVVVLLGANGAGKTTTMRAISGLIARHGSLRFDGTDISRAAPDEIVRLGLAQVPQGRGTIADLTVEENLRAGAHVRRDKQGIAEDITRWFDTYPRLAERRKQQAGLLSGGEQQMLAISRAMMSRPRLLLCDEPSLGLSPKLTQEMFASLSRINHEMRMAILLVEQNATLALGIADRGYLIEVGHVGASRSAADLAGDDAIRAAYLGY</sequence>
<accession>A0A930UZ31</accession>
<keyword evidence="8" id="KW-1185">Reference proteome</keyword>